<dbReference type="Proteomes" id="UP000518752">
    <property type="component" value="Unassembled WGS sequence"/>
</dbReference>
<gene>
    <name evidence="2" type="ORF">D9757_014357</name>
</gene>
<feature type="region of interest" description="Disordered" evidence="1">
    <location>
        <begin position="22"/>
        <end position="139"/>
    </location>
</feature>
<keyword evidence="3" id="KW-1185">Reference proteome</keyword>
<dbReference type="AlphaFoldDB" id="A0A8H5CQH3"/>
<accession>A0A8H5CQH3</accession>
<reference evidence="2 3" key="1">
    <citation type="journal article" date="2020" name="ISME J.">
        <title>Uncovering the hidden diversity of litter-decomposition mechanisms in mushroom-forming fungi.</title>
        <authorList>
            <person name="Floudas D."/>
            <person name="Bentzer J."/>
            <person name="Ahren D."/>
            <person name="Johansson T."/>
            <person name="Persson P."/>
            <person name="Tunlid A."/>
        </authorList>
    </citation>
    <scope>NUCLEOTIDE SEQUENCE [LARGE SCALE GENOMIC DNA]</scope>
    <source>
        <strain evidence="2 3">CBS 406.79</strain>
    </source>
</reference>
<feature type="compositionally biased region" description="Basic residues" evidence="1">
    <location>
        <begin position="72"/>
        <end position="82"/>
    </location>
</feature>
<feature type="compositionally biased region" description="Low complexity" evidence="1">
    <location>
        <begin position="321"/>
        <end position="353"/>
    </location>
</feature>
<dbReference type="OrthoDB" id="3255924at2759"/>
<name>A0A8H5CQH3_9AGAR</name>
<organism evidence="2 3">
    <name type="scientific">Collybiopsis confluens</name>
    <dbReference type="NCBI Taxonomy" id="2823264"/>
    <lineage>
        <taxon>Eukaryota</taxon>
        <taxon>Fungi</taxon>
        <taxon>Dikarya</taxon>
        <taxon>Basidiomycota</taxon>
        <taxon>Agaricomycotina</taxon>
        <taxon>Agaricomycetes</taxon>
        <taxon>Agaricomycetidae</taxon>
        <taxon>Agaricales</taxon>
        <taxon>Marasmiineae</taxon>
        <taxon>Omphalotaceae</taxon>
        <taxon>Collybiopsis</taxon>
    </lineage>
</organism>
<evidence type="ECO:0000313" key="3">
    <source>
        <dbReference type="Proteomes" id="UP000518752"/>
    </source>
</evidence>
<sequence length="435" mass="46432">MDSPSWTDALHSAFSSCLHCFQSSSSDSDLESTQNRGRPPRHLESLLAEPQDTDTEAETVSLHSNIGDNSRRRQRRQQKKKNGNITLFGFDLFGKRPTTGPIHLSGDEDEGEASPGLHRSRRRPSRTSSLTFDGNVSDAAPLDSAAIGERIVEVGELRVAKEREREERRKMRKERKELKRLAQSFVQDGGAGDFEGFQGSGDSYPNIPSPFQHAVYLQNPLENFGGPYHRGPAAPPVEDDEADFDGGLYAARKPNDGSSVSGGGSDSRRSPSGTSASRSDYSSSNPSPLPANFIQPHLQNLHPHVRLEAQPKLKKKKSKKSSPASGASSFQTKSSSSQSRSSASATSSDQTPSLASPVSTLSPVLSDGGVPSPLNGGAGKKPSLMMHFEDGPAFSVEERSFPSSGLGFGSGGMRGSGGRGGNAFTRSGAFLASRD</sequence>
<feature type="region of interest" description="Disordered" evidence="1">
    <location>
        <begin position="405"/>
        <end position="435"/>
    </location>
</feature>
<dbReference type="EMBL" id="JAACJN010000363">
    <property type="protein sequence ID" value="KAF5345990.1"/>
    <property type="molecule type" value="Genomic_DNA"/>
</dbReference>
<evidence type="ECO:0000256" key="1">
    <source>
        <dbReference type="SAM" id="MobiDB-lite"/>
    </source>
</evidence>
<feature type="compositionally biased region" description="Low complexity" evidence="1">
    <location>
        <begin position="270"/>
        <end position="286"/>
    </location>
</feature>
<feature type="region of interest" description="Disordered" evidence="1">
    <location>
        <begin position="183"/>
        <end position="386"/>
    </location>
</feature>
<proteinExistence type="predicted"/>
<evidence type="ECO:0000313" key="2">
    <source>
        <dbReference type="EMBL" id="KAF5345990.1"/>
    </source>
</evidence>
<feature type="compositionally biased region" description="Gly residues" evidence="1">
    <location>
        <begin position="406"/>
        <end position="421"/>
    </location>
</feature>
<protein>
    <submittedName>
        <fullName evidence="2">Uncharacterized protein</fullName>
    </submittedName>
</protein>
<comment type="caution">
    <text evidence="2">The sequence shown here is derived from an EMBL/GenBank/DDBJ whole genome shotgun (WGS) entry which is preliminary data.</text>
</comment>
<feature type="compositionally biased region" description="Polar residues" evidence="1">
    <location>
        <begin position="354"/>
        <end position="363"/>
    </location>
</feature>